<organism evidence="3 4">
    <name type="scientific">Microbacterium rhizosphaerae</name>
    <dbReference type="NCBI Taxonomy" id="1678237"/>
    <lineage>
        <taxon>Bacteria</taxon>
        <taxon>Bacillati</taxon>
        <taxon>Actinomycetota</taxon>
        <taxon>Actinomycetes</taxon>
        <taxon>Micrococcales</taxon>
        <taxon>Microbacteriaceae</taxon>
        <taxon>Microbacterium</taxon>
    </lineage>
</organism>
<proteinExistence type="predicted"/>
<dbReference type="InterPro" id="IPR001509">
    <property type="entry name" value="Epimerase_deHydtase"/>
</dbReference>
<dbReference type="PANTHER" id="PTHR11092">
    <property type="entry name" value="SUGAR NUCLEOTIDE EPIMERASE RELATED"/>
    <property type="match status" value="1"/>
</dbReference>
<dbReference type="InterPro" id="IPR013549">
    <property type="entry name" value="DUF1731"/>
</dbReference>
<dbReference type="EMBL" id="CP139368">
    <property type="protein sequence ID" value="WPR88145.1"/>
    <property type="molecule type" value="Genomic_DNA"/>
</dbReference>
<feature type="domain" description="DUF1731" evidence="2">
    <location>
        <begin position="285"/>
        <end position="321"/>
    </location>
</feature>
<dbReference type="Proteomes" id="UP001323798">
    <property type="component" value="Chromosome"/>
</dbReference>
<evidence type="ECO:0000313" key="3">
    <source>
        <dbReference type="EMBL" id="WPR88145.1"/>
    </source>
</evidence>
<dbReference type="Gene3D" id="3.40.50.720">
    <property type="entry name" value="NAD(P)-binding Rossmann-like Domain"/>
    <property type="match status" value="1"/>
</dbReference>
<reference evidence="3 4" key="1">
    <citation type="submission" date="2023-11" db="EMBL/GenBank/DDBJ databases">
        <title>Genome sequence of Microbacterium rhizosphaerae KACC 19337.</title>
        <authorList>
            <person name="Choi H."/>
            <person name="Kim S."/>
            <person name="Kim Y."/>
            <person name="Kwon S.-W."/>
            <person name="Heo J."/>
        </authorList>
    </citation>
    <scope>NUCLEOTIDE SEQUENCE [LARGE SCALE GENOMIC DNA]</scope>
    <source>
        <strain evidence="3 4">KACC 19337</strain>
    </source>
</reference>
<protein>
    <submittedName>
        <fullName evidence="3">DUF1731 domain-containing protein</fullName>
    </submittedName>
</protein>
<dbReference type="PANTHER" id="PTHR11092:SF0">
    <property type="entry name" value="EPIMERASE FAMILY PROTEIN SDR39U1"/>
    <property type="match status" value="1"/>
</dbReference>
<accession>A0ABZ0SJ28</accession>
<dbReference type="SUPFAM" id="SSF51735">
    <property type="entry name" value="NAD(P)-binding Rossmann-fold domains"/>
    <property type="match status" value="1"/>
</dbReference>
<dbReference type="RefSeq" id="WP_320940867.1">
    <property type="nucleotide sequence ID" value="NZ_BAABEU010000010.1"/>
</dbReference>
<sequence length="328" mass="35807">MTRPIAALAGASGFIGTALRRALVDEGYAIRSIGRSGPDARWDDPDSVRRAVDGADLLVNLAGRSISCRFTDANRDEILRSRVETTRALRVAVEHAAAPPSVWFNASTATIYRSALDRAQTEAAGEIGEGFTVDVAREWEREFFAGDLPGTRRIALRLGVVLGDGAATALLFRLARLGLGGPQYDGWWFPHRRYRGIGSDPTGDGAPEWHRSGGRQRFSWIHIDDVIGAIRFARDDPGIEGPINVVAPEAVENRALMAALRHVVGMPVGLPAPRLALEPGMWVLRAEPELVLKSTWVAPERLLEAGFSFRFDDVELALRDVRASRAAR</sequence>
<dbReference type="Pfam" id="PF01370">
    <property type="entry name" value="Epimerase"/>
    <property type="match status" value="1"/>
</dbReference>
<feature type="domain" description="NAD-dependent epimerase/dehydratase" evidence="1">
    <location>
        <begin position="8"/>
        <end position="117"/>
    </location>
</feature>
<evidence type="ECO:0000259" key="2">
    <source>
        <dbReference type="Pfam" id="PF08338"/>
    </source>
</evidence>
<evidence type="ECO:0000313" key="4">
    <source>
        <dbReference type="Proteomes" id="UP001323798"/>
    </source>
</evidence>
<keyword evidence="4" id="KW-1185">Reference proteome</keyword>
<evidence type="ECO:0000259" key="1">
    <source>
        <dbReference type="Pfam" id="PF01370"/>
    </source>
</evidence>
<gene>
    <name evidence="3" type="ORF">SM116_10150</name>
</gene>
<dbReference type="Pfam" id="PF08338">
    <property type="entry name" value="DUF1731"/>
    <property type="match status" value="1"/>
</dbReference>
<name>A0ABZ0SJ28_9MICO</name>
<dbReference type="InterPro" id="IPR036291">
    <property type="entry name" value="NAD(P)-bd_dom_sf"/>
</dbReference>